<protein>
    <submittedName>
        <fullName evidence="8">ABC transporter permease</fullName>
    </submittedName>
</protein>
<feature type="domain" description="ABC-2 type transporter transmembrane" evidence="7">
    <location>
        <begin position="39"/>
        <end position="227"/>
    </location>
</feature>
<keyword evidence="5 6" id="KW-0472">Membrane</keyword>
<keyword evidence="3 6" id="KW-0812">Transmembrane</keyword>
<name>A0A9D1CP88_9FIRM</name>
<feature type="transmembrane region" description="Helical" evidence="6">
    <location>
        <begin position="95"/>
        <end position="116"/>
    </location>
</feature>
<evidence type="ECO:0000256" key="2">
    <source>
        <dbReference type="ARBA" id="ARBA00022475"/>
    </source>
</evidence>
<evidence type="ECO:0000313" key="9">
    <source>
        <dbReference type="Proteomes" id="UP000886874"/>
    </source>
</evidence>
<dbReference type="PANTHER" id="PTHR30294:SF29">
    <property type="entry name" value="MULTIDRUG ABC TRANSPORTER PERMEASE YBHS-RELATED"/>
    <property type="match status" value="1"/>
</dbReference>
<comment type="subcellular location">
    <subcellularLocation>
        <location evidence="1">Cell membrane</location>
        <topology evidence="1">Multi-pass membrane protein</topology>
    </subcellularLocation>
</comment>
<evidence type="ECO:0000256" key="3">
    <source>
        <dbReference type="ARBA" id="ARBA00022692"/>
    </source>
</evidence>
<dbReference type="AlphaFoldDB" id="A0A9D1CP88"/>
<evidence type="ECO:0000313" key="8">
    <source>
        <dbReference type="EMBL" id="HIQ69169.1"/>
    </source>
</evidence>
<accession>A0A9D1CP88</accession>
<gene>
    <name evidence="8" type="ORF">IAA67_02400</name>
</gene>
<feature type="transmembrane region" description="Helical" evidence="6">
    <location>
        <begin position="16"/>
        <end position="35"/>
    </location>
</feature>
<dbReference type="EMBL" id="DVFN01000033">
    <property type="protein sequence ID" value="HIQ69169.1"/>
    <property type="molecule type" value="Genomic_DNA"/>
</dbReference>
<evidence type="ECO:0000256" key="5">
    <source>
        <dbReference type="ARBA" id="ARBA00023136"/>
    </source>
</evidence>
<dbReference type="InterPro" id="IPR051449">
    <property type="entry name" value="ABC-2_transporter_component"/>
</dbReference>
<comment type="caution">
    <text evidence="8">The sequence shown here is derived from an EMBL/GenBank/DDBJ whole genome shotgun (WGS) entry which is preliminary data.</text>
</comment>
<feature type="transmembrane region" description="Helical" evidence="6">
    <location>
        <begin position="181"/>
        <end position="203"/>
    </location>
</feature>
<dbReference type="PANTHER" id="PTHR30294">
    <property type="entry name" value="MEMBRANE COMPONENT OF ABC TRANSPORTER YHHJ-RELATED"/>
    <property type="match status" value="1"/>
</dbReference>
<dbReference type="Pfam" id="PF12698">
    <property type="entry name" value="ABC2_membrane_3"/>
    <property type="match status" value="1"/>
</dbReference>
<organism evidence="8 9">
    <name type="scientific">Candidatus Avoscillospira stercorigallinarum</name>
    <dbReference type="NCBI Taxonomy" id="2840708"/>
    <lineage>
        <taxon>Bacteria</taxon>
        <taxon>Bacillati</taxon>
        <taxon>Bacillota</taxon>
        <taxon>Clostridia</taxon>
        <taxon>Eubacteriales</taxon>
        <taxon>Oscillospiraceae</taxon>
        <taxon>Oscillospiraceae incertae sedis</taxon>
        <taxon>Candidatus Avoscillospira</taxon>
    </lineage>
</organism>
<evidence type="ECO:0000256" key="1">
    <source>
        <dbReference type="ARBA" id="ARBA00004651"/>
    </source>
</evidence>
<dbReference type="Proteomes" id="UP000886874">
    <property type="component" value="Unassembled WGS sequence"/>
</dbReference>
<keyword evidence="2" id="KW-1003">Cell membrane</keyword>
<dbReference type="InterPro" id="IPR013525">
    <property type="entry name" value="ABC2_TM"/>
</dbReference>
<evidence type="ECO:0000256" key="6">
    <source>
        <dbReference type="SAM" id="Phobius"/>
    </source>
</evidence>
<dbReference type="GO" id="GO:0140359">
    <property type="term" value="F:ABC-type transporter activity"/>
    <property type="evidence" value="ECO:0007669"/>
    <property type="project" value="InterPro"/>
</dbReference>
<evidence type="ECO:0000259" key="7">
    <source>
        <dbReference type="Pfam" id="PF12698"/>
    </source>
</evidence>
<feature type="transmembrane region" description="Helical" evidence="6">
    <location>
        <begin position="158"/>
        <end position="175"/>
    </location>
</feature>
<evidence type="ECO:0000256" key="4">
    <source>
        <dbReference type="ARBA" id="ARBA00022989"/>
    </source>
</evidence>
<feature type="transmembrane region" description="Helical" evidence="6">
    <location>
        <begin position="47"/>
        <end position="69"/>
    </location>
</feature>
<reference evidence="8" key="1">
    <citation type="submission" date="2020-10" db="EMBL/GenBank/DDBJ databases">
        <authorList>
            <person name="Gilroy R."/>
        </authorList>
    </citation>
    <scope>NUCLEOTIDE SEQUENCE</scope>
    <source>
        <strain evidence="8">ChiSjej2B20-13462</strain>
    </source>
</reference>
<feature type="transmembrane region" description="Helical" evidence="6">
    <location>
        <begin position="128"/>
        <end position="151"/>
    </location>
</feature>
<reference evidence="8" key="2">
    <citation type="journal article" date="2021" name="PeerJ">
        <title>Extensive microbial diversity within the chicken gut microbiome revealed by metagenomics and culture.</title>
        <authorList>
            <person name="Gilroy R."/>
            <person name="Ravi A."/>
            <person name="Getino M."/>
            <person name="Pursley I."/>
            <person name="Horton D.L."/>
            <person name="Alikhan N.F."/>
            <person name="Baker D."/>
            <person name="Gharbi K."/>
            <person name="Hall N."/>
            <person name="Watson M."/>
            <person name="Adriaenssens E.M."/>
            <person name="Foster-Nyarko E."/>
            <person name="Jarju S."/>
            <person name="Secka A."/>
            <person name="Antonio M."/>
            <person name="Oren A."/>
            <person name="Chaudhuri R.R."/>
            <person name="La Ragione R."/>
            <person name="Hildebrand F."/>
            <person name="Pallen M.J."/>
        </authorList>
    </citation>
    <scope>NUCLEOTIDE SEQUENCE</scope>
    <source>
        <strain evidence="8">ChiSjej2B20-13462</strain>
    </source>
</reference>
<feature type="transmembrane region" description="Helical" evidence="6">
    <location>
        <begin position="210"/>
        <end position="228"/>
    </location>
</feature>
<dbReference type="GO" id="GO:0005886">
    <property type="term" value="C:plasma membrane"/>
    <property type="evidence" value="ECO:0007669"/>
    <property type="project" value="UniProtKB-SubCell"/>
</dbReference>
<feature type="transmembrane region" description="Helical" evidence="6">
    <location>
        <begin position="248"/>
        <end position="276"/>
    </location>
</feature>
<proteinExistence type="predicted"/>
<keyword evidence="4 6" id="KW-1133">Transmembrane helix</keyword>
<sequence>MIAVFKHELRSHFHSLTAYVFGAFLLAFVGIWAMQYNLQSAVSNFEYVLGDSSLIFAVLVPILTMRVIAEERKQKTDQLLYALPISTVEVVLGKYLALLVLLLIPLAVISLYPLLFAQFGDVYLPTSYGSLLAFFLLGAALIAVGVFISCLTENQGMAAGIGVAAMLLNYFSVSLSEYVSATALGSVITIIVIFLLLGFLIRYLTHNGNVAYWVSFVLIAVTVAVYVMDSSLFEGLLPKVMEQLSLFSRFTVVVNGVFDLTAIVYYLTVLGFFLFLSVQSLEKRRYN</sequence>